<evidence type="ECO:0000256" key="1">
    <source>
        <dbReference type="SAM" id="Phobius"/>
    </source>
</evidence>
<protein>
    <submittedName>
        <fullName evidence="2">Uncharacterized protein</fullName>
    </submittedName>
</protein>
<reference evidence="2 3" key="1">
    <citation type="journal article" date="2012" name="Int. J. Syst. Evol. Microbiol.">
        <title>Vibrio caribbeanicus sp. nov., isolated from the marine sponge Scleritoderma cyanea.</title>
        <authorList>
            <person name="Hoffmann M."/>
            <person name="Monday S.R."/>
            <person name="Allard M.W."/>
            <person name="Strain E.A."/>
            <person name="Whittaker P."/>
            <person name="Naum M."/>
            <person name="McCarthy P.J."/>
            <person name="Lopez J.V."/>
            <person name="Fischer M."/>
            <person name="Brown E.W."/>
        </authorList>
    </citation>
    <scope>NUCLEOTIDE SEQUENCE [LARGE SCALE GENOMIC DNA]</scope>
    <source>
        <strain evidence="3">DSMZ 21326</strain>
    </source>
</reference>
<organism evidence="2 3">
    <name type="scientific">Vibrio sinaloensis DSM 21326</name>
    <dbReference type="NCBI Taxonomy" id="945550"/>
    <lineage>
        <taxon>Bacteria</taxon>
        <taxon>Pseudomonadati</taxon>
        <taxon>Pseudomonadota</taxon>
        <taxon>Gammaproteobacteria</taxon>
        <taxon>Vibrionales</taxon>
        <taxon>Vibrionaceae</taxon>
        <taxon>Vibrio</taxon>
        <taxon>Vibrio oreintalis group</taxon>
    </lineage>
</organism>
<keyword evidence="1" id="KW-1133">Transmembrane helix</keyword>
<dbReference type="Proteomes" id="UP000006228">
    <property type="component" value="Unassembled WGS sequence"/>
</dbReference>
<keyword evidence="1" id="KW-0812">Transmembrane</keyword>
<feature type="transmembrane region" description="Helical" evidence="1">
    <location>
        <begin position="20"/>
        <end position="43"/>
    </location>
</feature>
<dbReference type="EMBL" id="AEVT01000031">
    <property type="protein sequence ID" value="EGA71122.1"/>
    <property type="molecule type" value="Genomic_DNA"/>
</dbReference>
<evidence type="ECO:0000313" key="2">
    <source>
        <dbReference type="EMBL" id="EGA71122.1"/>
    </source>
</evidence>
<sequence length="78" mass="8854">MIEVTKLRALFIDYAEAQTMFSQSLFAQLVRMTLLLVVTLFAVHHSPRLLEVLAQQAINSGCHQQSADGIEHSHHHHH</sequence>
<name>E8M484_PHOS4</name>
<proteinExistence type="predicted"/>
<comment type="caution">
    <text evidence="2">The sequence shown here is derived from an EMBL/GenBank/DDBJ whole genome shotgun (WGS) entry which is preliminary data.</text>
</comment>
<dbReference type="eggNOG" id="ENOG5033BV0">
    <property type="taxonomic scope" value="Bacteria"/>
</dbReference>
<keyword evidence="1" id="KW-0472">Membrane</keyword>
<dbReference type="AlphaFoldDB" id="E8M484"/>
<accession>E8M484</accession>
<evidence type="ECO:0000313" key="3">
    <source>
        <dbReference type="Proteomes" id="UP000006228"/>
    </source>
</evidence>
<gene>
    <name evidence="2" type="ORF">VISI1226_06358</name>
</gene>